<reference evidence="8" key="1">
    <citation type="journal article" date="2014" name="Int. J. Syst. Evol. Microbiol.">
        <title>Complete genome sequence of Corynebacterium casei LMG S-19264T (=DSM 44701T), isolated from a smear-ripened cheese.</title>
        <authorList>
            <consortium name="US DOE Joint Genome Institute (JGI-PGF)"/>
            <person name="Walter F."/>
            <person name="Albersmeier A."/>
            <person name="Kalinowski J."/>
            <person name="Ruckert C."/>
        </authorList>
    </citation>
    <scope>NUCLEOTIDE SEQUENCE</scope>
    <source>
        <strain evidence="8">KCTC 22169</strain>
    </source>
</reference>
<feature type="domain" description="ABC3 transporter permease C-terminal" evidence="7">
    <location>
        <begin position="705"/>
        <end position="819"/>
    </location>
</feature>
<dbReference type="RefSeq" id="WP_189607451.1">
    <property type="nucleotide sequence ID" value="NZ_BMXR01000002.1"/>
</dbReference>
<gene>
    <name evidence="8" type="ORF">GCM10007392_10640</name>
</gene>
<organism evidence="8 9">
    <name type="scientific">Saccharospirillum salsuginis</name>
    <dbReference type="NCBI Taxonomy" id="418750"/>
    <lineage>
        <taxon>Bacteria</taxon>
        <taxon>Pseudomonadati</taxon>
        <taxon>Pseudomonadota</taxon>
        <taxon>Gammaproteobacteria</taxon>
        <taxon>Oceanospirillales</taxon>
        <taxon>Saccharospirillaceae</taxon>
        <taxon>Saccharospirillum</taxon>
    </lineage>
</organism>
<feature type="transmembrane region" description="Helical" evidence="6">
    <location>
        <begin position="465"/>
        <end position="484"/>
    </location>
</feature>
<feature type="transmembrane region" description="Helical" evidence="6">
    <location>
        <begin position="390"/>
        <end position="407"/>
    </location>
</feature>
<comment type="subcellular location">
    <subcellularLocation>
        <location evidence="1">Cell membrane</location>
        <topology evidence="1">Multi-pass membrane protein</topology>
    </subcellularLocation>
</comment>
<proteinExistence type="predicted"/>
<evidence type="ECO:0000259" key="7">
    <source>
        <dbReference type="Pfam" id="PF02687"/>
    </source>
</evidence>
<feature type="transmembrane region" description="Helical" evidence="6">
    <location>
        <begin position="347"/>
        <end position="369"/>
    </location>
</feature>
<feature type="transmembrane region" description="Helical" evidence="6">
    <location>
        <begin position="305"/>
        <end position="327"/>
    </location>
</feature>
<keyword evidence="2" id="KW-1003">Cell membrane</keyword>
<keyword evidence="4 6" id="KW-1133">Transmembrane helix</keyword>
<keyword evidence="9" id="KW-1185">Reference proteome</keyword>
<dbReference type="EMBL" id="BMXR01000002">
    <property type="protein sequence ID" value="GGX45497.1"/>
    <property type="molecule type" value="Genomic_DNA"/>
</dbReference>
<dbReference type="Proteomes" id="UP000626148">
    <property type="component" value="Unassembled WGS sequence"/>
</dbReference>
<dbReference type="AlphaFoldDB" id="A0A918K246"/>
<evidence type="ECO:0000313" key="9">
    <source>
        <dbReference type="Proteomes" id="UP000626148"/>
    </source>
</evidence>
<dbReference type="InterPro" id="IPR003838">
    <property type="entry name" value="ABC3_permease_C"/>
</dbReference>
<sequence length="826" mass="90046">MNLSLKLLWRDWRGGELNILIAALLVAVTTVTSIGLFADRIRNSIEDEAGTLLAADAQIRARNRETVSDELRQQAEDFGLRTADMVTFQAMAFGADNAMQLSSLKAVSNAYPLKGEVKIADEPFGEARAVTEAPAPGEAWVTSRLFPSLGIEVGDTIAVGEAEFRVGAALISEPDNAGSFFGVGPRVLINTADVDKTGAVQVGSRVGYRLLLAGDVEAFRPEVEDLMGSRHRWVDVRDANENITSALDRAESFLLLAGSLGVMLAGVALALASRRYASRQLSHVALLKTLGLTPRRISRLYAGNLVLLGILVVAAGLLLGWFLHWAFLELAGDLLPRELEAPGWEPVWIGLLTGLVCLMAFAFPPVWVLRETPPSKVLRSELEGGTLSQGVMLGLGAVAVIGLVWLYSGDVWLTGALLGGGLVTILGVSVMAAVLIWVIRRYGSRLGTTWRLGLANLQRHSRQNAFQIMVFAIALMLLFILTLLRSSLISEWQQQLPEGAPNHFAFNIFEDERRGFEAFLDENNVDREPFYPMIRGRLVEVDGEAMSERLERLNPDGDDFRRELNLTWSDQLAEDNAIVEGQWWESGDDERTLVSVEERFARELAIEIGDTLAFTIGGQDVEAEVKSIRSVQWDSMAPNFYIIFSRPILDGAGASYLTSFYLAEDQKPLLSQLLRQYPTVTLIEVDAIINQIQDIVGQVTLAVEFILGLVLVAGFIVLLASVQATLDVRLVESAILRTLGARAGLVRGGLWIEFAALGALAGFLGAIGAEAALAYFQTEMLELAWTPHWLLWLGGPVLGGVVIGAIGVVSTRRVIRVPPMAVLRTV</sequence>
<evidence type="ECO:0000256" key="6">
    <source>
        <dbReference type="SAM" id="Phobius"/>
    </source>
</evidence>
<protein>
    <recommendedName>
        <fullName evidence="7">ABC3 transporter permease C-terminal domain-containing protein</fullName>
    </recommendedName>
</protein>
<feature type="transmembrane region" description="Helical" evidence="6">
    <location>
        <begin position="413"/>
        <end position="439"/>
    </location>
</feature>
<evidence type="ECO:0000256" key="3">
    <source>
        <dbReference type="ARBA" id="ARBA00022692"/>
    </source>
</evidence>
<dbReference type="Pfam" id="PF02687">
    <property type="entry name" value="FtsX"/>
    <property type="match status" value="2"/>
</dbReference>
<feature type="transmembrane region" description="Helical" evidence="6">
    <location>
        <begin position="705"/>
        <end position="728"/>
    </location>
</feature>
<comment type="caution">
    <text evidence="8">The sequence shown here is derived from an EMBL/GenBank/DDBJ whole genome shotgun (WGS) entry which is preliminary data.</text>
</comment>
<keyword evidence="3 6" id="KW-0812">Transmembrane</keyword>
<accession>A0A918K246</accession>
<name>A0A918K246_9GAMM</name>
<reference evidence="8" key="2">
    <citation type="submission" date="2020-09" db="EMBL/GenBank/DDBJ databases">
        <authorList>
            <person name="Sun Q."/>
            <person name="Kim S."/>
        </authorList>
    </citation>
    <scope>NUCLEOTIDE SEQUENCE</scope>
    <source>
        <strain evidence="8">KCTC 22169</strain>
    </source>
</reference>
<evidence type="ECO:0000313" key="8">
    <source>
        <dbReference type="EMBL" id="GGX45497.1"/>
    </source>
</evidence>
<feature type="transmembrane region" description="Helical" evidence="6">
    <location>
        <begin position="20"/>
        <end position="38"/>
    </location>
</feature>
<evidence type="ECO:0000256" key="2">
    <source>
        <dbReference type="ARBA" id="ARBA00022475"/>
    </source>
</evidence>
<evidence type="ECO:0000256" key="4">
    <source>
        <dbReference type="ARBA" id="ARBA00022989"/>
    </source>
</evidence>
<keyword evidence="5 6" id="KW-0472">Membrane</keyword>
<feature type="domain" description="ABC3 transporter permease C-terminal" evidence="7">
    <location>
        <begin position="258"/>
        <end position="374"/>
    </location>
</feature>
<feature type="transmembrane region" description="Helical" evidence="6">
    <location>
        <begin position="789"/>
        <end position="810"/>
    </location>
</feature>
<dbReference type="InterPro" id="IPR038766">
    <property type="entry name" value="Membrane_comp_ABC_pdt"/>
</dbReference>
<evidence type="ECO:0000256" key="1">
    <source>
        <dbReference type="ARBA" id="ARBA00004651"/>
    </source>
</evidence>
<dbReference type="GO" id="GO:0005886">
    <property type="term" value="C:plasma membrane"/>
    <property type="evidence" value="ECO:0007669"/>
    <property type="project" value="UniProtKB-SubCell"/>
</dbReference>
<dbReference type="PANTHER" id="PTHR30287:SF1">
    <property type="entry name" value="INNER MEMBRANE PROTEIN"/>
    <property type="match status" value="1"/>
</dbReference>
<evidence type="ECO:0000256" key="5">
    <source>
        <dbReference type="ARBA" id="ARBA00023136"/>
    </source>
</evidence>
<feature type="transmembrane region" description="Helical" evidence="6">
    <location>
        <begin position="749"/>
        <end position="769"/>
    </location>
</feature>
<dbReference type="PANTHER" id="PTHR30287">
    <property type="entry name" value="MEMBRANE COMPONENT OF PREDICTED ABC SUPERFAMILY METABOLITE UPTAKE TRANSPORTER"/>
    <property type="match status" value="1"/>
</dbReference>